<dbReference type="InterPro" id="IPR036874">
    <property type="entry name" value="Carbonic_anhydrase_sf"/>
</dbReference>
<dbReference type="RefSeq" id="WP_245383870.1">
    <property type="nucleotide sequence ID" value="NZ_JAGGLP010000014.1"/>
</dbReference>
<evidence type="ECO:0000256" key="3">
    <source>
        <dbReference type="ARBA" id="ARBA00012925"/>
    </source>
</evidence>
<reference evidence="8 9" key="1">
    <citation type="submission" date="2021-03" db="EMBL/GenBank/DDBJ databases">
        <title>Genomic Encyclopedia of Type Strains, Phase IV (KMG-IV): sequencing the most valuable type-strain genomes for metagenomic binning, comparative biology and taxonomic classification.</title>
        <authorList>
            <person name="Goeker M."/>
        </authorList>
    </citation>
    <scope>NUCLEOTIDE SEQUENCE [LARGE SCALE GENOMIC DNA]</scope>
    <source>
        <strain evidence="8 9">DSM 40499</strain>
    </source>
</reference>
<dbReference type="InterPro" id="IPR001765">
    <property type="entry name" value="Carbonic_anhydrase"/>
</dbReference>
<keyword evidence="9" id="KW-1185">Reference proteome</keyword>
<evidence type="ECO:0000313" key="8">
    <source>
        <dbReference type="EMBL" id="MBP2053124.1"/>
    </source>
</evidence>
<keyword evidence="5" id="KW-0862">Zinc</keyword>
<comment type="caution">
    <text evidence="8">The sequence shown here is derived from an EMBL/GenBank/DDBJ whole genome shotgun (WGS) entry which is preliminary data.</text>
</comment>
<dbReference type="PANTHER" id="PTHR43175">
    <property type="entry name" value="CARBONIC ANHYDRASE"/>
    <property type="match status" value="1"/>
</dbReference>
<evidence type="ECO:0000256" key="1">
    <source>
        <dbReference type="ARBA" id="ARBA00001947"/>
    </source>
</evidence>
<dbReference type="EMBL" id="JAGGLP010000014">
    <property type="protein sequence ID" value="MBP2053124.1"/>
    <property type="molecule type" value="Genomic_DNA"/>
</dbReference>
<dbReference type="Pfam" id="PF00484">
    <property type="entry name" value="Pro_CA"/>
    <property type="match status" value="1"/>
</dbReference>
<dbReference type="PANTHER" id="PTHR43175:SF3">
    <property type="entry name" value="CARBON DISULFIDE HYDROLASE"/>
    <property type="match status" value="1"/>
</dbReference>
<evidence type="ECO:0000256" key="6">
    <source>
        <dbReference type="ARBA" id="ARBA00024993"/>
    </source>
</evidence>
<keyword evidence="8" id="KW-0456">Lyase</keyword>
<protein>
    <recommendedName>
        <fullName evidence="3">carbonic anhydrase</fullName>
        <ecNumber evidence="3">4.2.1.1</ecNumber>
    </recommendedName>
</protein>
<evidence type="ECO:0000256" key="7">
    <source>
        <dbReference type="ARBA" id="ARBA00048348"/>
    </source>
</evidence>
<comment type="catalytic activity">
    <reaction evidence="7">
        <text>hydrogencarbonate + H(+) = CO2 + H2O</text>
        <dbReference type="Rhea" id="RHEA:10748"/>
        <dbReference type="ChEBI" id="CHEBI:15377"/>
        <dbReference type="ChEBI" id="CHEBI:15378"/>
        <dbReference type="ChEBI" id="CHEBI:16526"/>
        <dbReference type="ChEBI" id="CHEBI:17544"/>
        <dbReference type="EC" id="4.2.1.1"/>
    </reaction>
</comment>
<name>A0ABS4M0D1_9ACTN</name>
<accession>A0ABS4M0D1</accession>
<dbReference type="SMART" id="SM00947">
    <property type="entry name" value="Pro_CA"/>
    <property type="match status" value="1"/>
</dbReference>
<comment type="cofactor">
    <cofactor evidence="1">
        <name>Zn(2+)</name>
        <dbReference type="ChEBI" id="CHEBI:29105"/>
    </cofactor>
</comment>
<comment type="function">
    <text evidence="6">Catalyzes the reversible hydration of carbon dioxide to form bicarbonate.</text>
</comment>
<proteinExistence type="inferred from homology"/>
<sequence>MAQVGVFKYESHLGADSPCRITQGVDLHDHDVPPSRVAWEAAAGQDWRQLQVAVGVTGGPGSEREGATVTVIDTDELAKRNARFADGGSFADLKLMPIGSLTVIGCVDPRVDPSDVFGLKPGEAAVIRNVGGRVTPTTLRTLEMLSKVVQARTGGPRPGDVHYAVLHHTDCGITDLTAFPELLADYFGVPAGDLDAKAVTDPVAAVRVDAEILKQRLPAGVFVSGLVYDVATGLIDVVVPSARVEA</sequence>
<dbReference type="SUPFAM" id="SSF53056">
    <property type="entry name" value="beta-carbonic anhydrase, cab"/>
    <property type="match status" value="1"/>
</dbReference>
<gene>
    <name evidence="8" type="ORF">J2Z21_006115</name>
</gene>
<evidence type="ECO:0000256" key="5">
    <source>
        <dbReference type="ARBA" id="ARBA00022833"/>
    </source>
</evidence>
<dbReference type="GO" id="GO:0004089">
    <property type="term" value="F:carbonate dehydratase activity"/>
    <property type="evidence" value="ECO:0007669"/>
    <property type="project" value="UniProtKB-EC"/>
</dbReference>
<dbReference type="Proteomes" id="UP001519309">
    <property type="component" value="Unassembled WGS sequence"/>
</dbReference>
<comment type="similarity">
    <text evidence="2">Belongs to the beta-class carbonic anhydrase family.</text>
</comment>
<keyword evidence="4" id="KW-0479">Metal-binding</keyword>
<dbReference type="EC" id="4.2.1.1" evidence="3"/>
<organism evidence="8 9">
    <name type="scientific">Streptomyces griseochromogenes</name>
    <dbReference type="NCBI Taxonomy" id="68214"/>
    <lineage>
        <taxon>Bacteria</taxon>
        <taxon>Bacillati</taxon>
        <taxon>Actinomycetota</taxon>
        <taxon>Actinomycetes</taxon>
        <taxon>Kitasatosporales</taxon>
        <taxon>Streptomycetaceae</taxon>
        <taxon>Streptomyces</taxon>
    </lineage>
</organism>
<evidence type="ECO:0000313" key="9">
    <source>
        <dbReference type="Proteomes" id="UP001519309"/>
    </source>
</evidence>
<dbReference type="Gene3D" id="3.40.1050.10">
    <property type="entry name" value="Carbonic anhydrase"/>
    <property type="match status" value="1"/>
</dbReference>
<evidence type="ECO:0000256" key="4">
    <source>
        <dbReference type="ARBA" id="ARBA00022723"/>
    </source>
</evidence>
<evidence type="ECO:0000256" key="2">
    <source>
        <dbReference type="ARBA" id="ARBA00006217"/>
    </source>
</evidence>